<dbReference type="InParanoid" id="Q021P5"/>
<evidence type="ECO:0008006" key="4">
    <source>
        <dbReference type="Google" id="ProtNLM"/>
    </source>
</evidence>
<keyword evidence="2" id="KW-0732">Signal</keyword>
<dbReference type="HOGENOM" id="CLU_470014_0_0_0"/>
<gene>
    <name evidence="3" type="ordered locus">Acid_3369</name>
</gene>
<dbReference type="Gene3D" id="3.40.50.410">
    <property type="entry name" value="von Willebrand factor, type A domain"/>
    <property type="match status" value="1"/>
</dbReference>
<accession>Q021P5</accession>
<dbReference type="AlphaFoldDB" id="Q021P5"/>
<dbReference type="STRING" id="234267.Acid_3369"/>
<dbReference type="eggNOG" id="ENOG50333CD">
    <property type="taxonomic scope" value="Bacteria"/>
</dbReference>
<organism evidence="3">
    <name type="scientific">Solibacter usitatus (strain Ellin6076)</name>
    <dbReference type="NCBI Taxonomy" id="234267"/>
    <lineage>
        <taxon>Bacteria</taxon>
        <taxon>Pseudomonadati</taxon>
        <taxon>Acidobacteriota</taxon>
        <taxon>Terriglobia</taxon>
        <taxon>Bryobacterales</taxon>
        <taxon>Solibacteraceae</taxon>
        <taxon>Candidatus Solibacter</taxon>
    </lineage>
</organism>
<dbReference type="KEGG" id="sus:Acid_3369"/>
<protein>
    <recommendedName>
        <fullName evidence="4">VWA domain-containing protein</fullName>
    </recommendedName>
</protein>
<name>Q021P5_SOLUE</name>
<feature type="region of interest" description="Disordered" evidence="1">
    <location>
        <begin position="21"/>
        <end position="44"/>
    </location>
</feature>
<dbReference type="InterPro" id="IPR017802">
    <property type="entry name" value="VWFA-rel_acidobac-type"/>
</dbReference>
<proteinExistence type="predicted"/>
<feature type="signal peptide" evidence="2">
    <location>
        <begin position="1"/>
        <end position="21"/>
    </location>
</feature>
<reference evidence="3" key="1">
    <citation type="submission" date="2006-10" db="EMBL/GenBank/DDBJ databases">
        <title>Complete sequence of Solibacter usitatus Ellin6076.</title>
        <authorList>
            <consortium name="US DOE Joint Genome Institute"/>
            <person name="Copeland A."/>
            <person name="Lucas S."/>
            <person name="Lapidus A."/>
            <person name="Barry K."/>
            <person name="Detter J.C."/>
            <person name="Glavina del Rio T."/>
            <person name="Hammon N."/>
            <person name="Israni S."/>
            <person name="Dalin E."/>
            <person name="Tice H."/>
            <person name="Pitluck S."/>
            <person name="Thompson L.S."/>
            <person name="Brettin T."/>
            <person name="Bruce D."/>
            <person name="Han C."/>
            <person name="Tapia R."/>
            <person name="Gilna P."/>
            <person name="Schmutz J."/>
            <person name="Larimer F."/>
            <person name="Land M."/>
            <person name="Hauser L."/>
            <person name="Kyrpides N."/>
            <person name="Mikhailova N."/>
            <person name="Janssen P.H."/>
            <person name="Kuske C.R."/>
            <person name="Richardson P."/>
        </authorList>
    </citation>
    <scope>NUCLEOTIDE SEQUENCE</scope>
    <source>
        <strain evidence="3">Ellin6076</strain>
    </source>
</reference>
<feature type="chain" id="PRO_5004163591" description="VWA domain-containing protein" evidence="2">
    <location>
        <begin position="22"/>
        <end position="580"/>
    </location>
</feature>
<evidence type="ECO:0000256" key="2">
    <source>
        <dbReference type="SAM" id="SignalP"/>
    </source>
</evidence>
<dbReference type="NCBIfam" id="TIGR03436">
    <property type="entry name" value="acidobact_VWFA"/>
    <property type="match status" value="1"/>
</dbReference>
<feature type="compositionally biased region" description="Pro residues" evidence="1">
    <location>
        <begin position="26"/>
        <end position="35"/>
    </location>
</feature>
<evidence type="ECO:0000313" key="3">
    <source>
        <dbReference type="EMBL" id="ABJ84342.1"/>
    </source>
</evidence>
<evidence type="ECO:0000256" key="1">
    <source>
        <dbReference type="SAM" id="MobiDB-lite"/>
    </source>
</evidence>
<dbReference type="InterPro" id="IPR036465">
    <property type="entry name" value="vWFA_dom_sf"/>
</dbReference>
<sequence length="580" mass="64227" precursor="true">MNNSRRLRWFVWMLAAGALSAQTSPPAAPPAPTPAQQPAKTSAEMTTRDEPAVFKARVNLVQVPVVVRDRQGKAVGNLKQEDFQLFDKGKPQYIARFTMETAAGRLSKAAAAAVNAAPKSGDPARANDLPDAFTAYVFDDVHIVFGDLARARDAARRQIHKMRPTDRAAIFTTSGQNVQDFTDDRDLLHESLAKLRPTPISGQGTNRCPNMNYYMADMIVNKNDPQVLLAATLDVRNCAMIDDMATAQRLAQAAASQEMNLGDHETRLTLGVLKDAVRRMAAMPGQRSIIVVSPGFITLSEHATDKTELMDRAIRANVLINALDARGLYTDMPDITRPGTNPTTSLVLSQMDRESARAQADVLAEMSAGTGGTFYQNSNDLDEGFTRLSAAPEYYYVLAFSPQNLKLDGSFHQLKVSVKAIKDTTLTARRGYYAPKHLEDPTETARREVEEALFSREEMGDIPTELHTQFFKVGDDKARVSVLIKVELKRLKFRKEEDRNRNDLTVVAALFDRNGIYVTGSQKKIEMRLKDETVERKLDGGITIRSSFDVKPGNYAVRLVVRDTEGQLMSAQNGVVEIPY</sequence>
<dbReference type="OrthoDB" id="121682at2"/>
<dbReference type="EMBL" id="CP000473">
    <property type="protein sequence ID" value="ABJ84342.1"/>
    <property type="molecule type" value="Genomic_DNA"/>
</dbReference>